<evidence type="ECO:0000256" key="1">
    <source>
        <dbReference type="SAM" id="MobiDB-lite"/>
    </source>
</evidence>
<dbReference type="GeneID" id="92083192"/>
<dbReference type="EMBL" id="JAQQWE010000009">
    <property type="protein sequence ID" value="KAK7941521.1"/>
    <property type="molecule type" value="Genomic_DNA"/>
</dbReference>
<proteinExistence type="predicted"/>
<organism evidence="2 3">
    <name type="scientific">Apiospora aurea</name>
    <dbReference type="NCBI Taxonomy" id="335848"/>
    <lineage>
        <taxon>Eukaryota</taxon>
        <taxon>Fungi</taxon>
        <taxon>Dikarya</taxon>
        <taxon>Ascomycota</taxon>
        <taxon>Pezizomycotina</taxon>
        <taxon>Sordariomycetes</taxon>
        <taxon>Xylariomycetidae</taxon>
        <taxon>Amphisphaeriales</taxon>
        <taxon>Apiosporaceae</taxon>
        <taxon>Apiospora</taxon>
    </lineage>
</organism>
<accession>A0ABR1PWW1</accession>
<evidence type="ECO:0000313" key="2">
    <source>
        <dbReference type="EMBL" id="KAK7941521.1"/>
    </source>
</evidence>
<feature type="region of interest" description="Disordered" evidence="1">
    <location>
        <begin position="232"/>
        <end position="253"/>
    </location>
</feature>
<comment type="caution">
    <text evidence="2">The sequence shown here is derived from an EMBL/GenBank/DDBJ whole genome shotgun (WGS) entry which is preliminary data.</text>
</comment>
<gene>
    <name evidence="2" type="ORF">PG986_013908</name>
</gene>
<protein>
    <recommendedName>
        <fullName evidence="4">F-box domain-containing protein</fullName>
    </recommendedName>
</protein>
<evidence type="ECO:0000313" key="3">
    <source>
        <dbReference type="Proteomes" id="UP001391051"/>
    </source>
</evidence>
<evidence type="ECO:0008006" key="4">
    <source>
        <dbReference type="Google" id="ProtNLM"/>
    </source>
</evidence>
<sequence length="269" mass="30224">MSEESPNHNQDQSHLLALPGEILSQVFLEHCNTWDQMRLRRTCHAVREIVPAPAFDELYQLELEHNGGNPGLREKNRLYACPACLRLRRRSKFEDKMLKKGRRRRREPSARLCIDCAYEGGAPPAAATGDAGGYATITIQNVHWVKCIYCRHLAPAALDERWKNHDRPGGSRRALWSWGKEALAQVAAMEAGVQSGGWREYCKGCQESLQIHEATPGPHHQAPALTSLVQDDKEGRGQSTSGHEAANPNPMDSEFRWPISCVVEVERET</sequence>
<dbReference type="RefSeq" id="XP_066694273.1">
    <property type="nucleotide sequence ID" value="XM_066850130.1"/>
</dbReference>
<name>A0ABR1PWW1_9PEZI</name>
<keyword evidence="3" id="KW-1185">Reference proteome</keyword>
<reference evidence="2 3" key="1">
    <citation type="submission" date="2023-01" db="EMBL/GenBank/DDBJ databases">
        <title>Analysis of 21 Apiospora genomes using comparative genomics revels a genus with tremendous synthesis potential of carbohydrate active enzymes and secondary metabolites.</title>
        <authorList>
            <person name="Sorensen T."/>
        </authorList>
    </citation>
    <scope>NUCLEOTIDE SEQUENCE [LARGE SCALE GENOMIC DNA]</scope>
    <source>
        <strain evidence="2 3">CBS 24483</strain>
    </source>
</reference>
<dbReference type="Proteomes" id="UP001391051">
    <property type="component" value="Unassembled WGS sequence"/>
</dbReference>